<evidence type="ECO:0000256" key="1">
    <source>
        <dbReference type="ARBA" id="ARBA00022801"/>
    </source>
</evidence>
<dbReference type="AlphaFoldDB" id="A0A438BQZ4"/>
<dbReference type="Proteomes" id="UP000288805">
    <property type="component" value="Unassembled WGS sequence"/>
</dbReference>
<dbReference type="InterPro" id="IPR012462">
    <property type="entry name" value="UFSP1/2_DUB_cat"/>
</dbReference>
<protein>
    <submittedName>
        <fullName evidence="4">Putative Ufm1-specific protease</fullName>
    </submittedName>
</protein>
<evidence type="ECO:0000313" key="5">
    <source>
        <dbReference type="Proteomes" id="UP000288805"/>
    </source>
</evidence>
<keyword evidence="4" id="KW-0645">Protease</keyword>
<name>A0A438BQZ4_VITVI</name>
<evidence type="ECO:0000256" key="2">
    <source>
        <dbReference type="SAM" id="MobiDB-lite"/>
    </source>
</evidence>
<dbReference type="Pfam" id="PF07910">
    <property type="entry name" value="Peptidase_C78"/>
    <property type="match status" value="1"/>
</dbReference>
<proteinExistence type="predicted"/>
<feature type="region of interest" description="Disordered" evidence="2">
    <location>
        <begin position="1"/>
        <end position="31"/>
    </location>
</feature>
<dbReference type="PANTHER" id="PTHR48153">
    <property type="entry name" value="UFM1-SPECIFIC PROTEASE 2"/>
    <property type="match status" value="1"/>
</dbReference>
<dbReference type="GO" id="GO:0006508">
    <property type="term" value="P:proteolysis"/>
    <property type="evidence" value="ECO:0007669"/>
    <property type="project" value="UniProtKB-KW"/>
</dbReference>
<dbReference type="GO" id="GO:0019783">
    <property type="term" value="F:ubiquitin-like protein peptidase activity"/>
    <property type="evidence" value="ECO:0007669"/>
    <property type="project" value="UniProtKB-ARBA"/>
</dbReference>
<gene>
    <name evidence="4" type="primary">VvCHDh001199_0</name>
    <name evidence="4" type="ORF">CK203_095748</name>
</gene>
<dbReference type="EMBL" id="QGNW01002655">
    <property type="protein sequence ID" value="RVW13377.1"/>
    <property type="molecule type" value="Genomic_DNA"/>
</dbReference>
<organism evidence="4 5">
    <name type="scientific">Vitis vinifera</name>
    <name type="common">Grape</name>
    <dbReference type="NCBI Taxonomy" id="29760"/>
    <lineage>
        <taxon>Eukaryota</taxon>
        <taxon>Viridiplantae</taxon>
        <taxon>Streptophyta</taxon>
        <taxon>Embryophyta</taxon>
        <taxon>Tracheophyta</taxon>
        <taxon>Spermatophyta</taxon>
        <taxon>Magnoliopsida</taxon>
        <taxon>eudicotyledons</taxon>
        <taxon>Gunneridae</taxon>
        <taxon>Pentapetalae</taxon>
        <taxon>rosids</taxon>
        <taxon>Vitales</taxon>
        <taxon>Vitaceae</taxon>
        <taxon>Viteae</taxon>
        <taxon>Vitis</taxon>
    </lineage>
</organism>
<accession>A0A438BQZ4</accession>
<feature type="domain" description="UFSP1/2/DUB catalytic" evidence="3">
    <location>
        <begin position="151"/>
        <end position="241"/>
    </location>
</feature>
<dbReference type="Gene3D" id="3.90.70.130">
    <property type="match status" value="1"/>
</dbReference>
<sequence length="265" mass="29756">MLVGGRRGWRRRRVAGKGLTRPHAPAREMQSPAGKWRVAGAWILFWCRCLHKSWRSPPGAPSGDRNETRSPEGCPELMTRETGNRKELVEVRRSLHSRLGLPFDRPLLRIANALNLSTTKDSAKSNSIRKGSSLLRDVHVGIPSSGVSGGVVSLVQGSYEYYHYLQDGFDDSGWGCAYRSLQTIVSWFRCQHYSSIEVPSHREIQQALVEIGDKDPSFVSSREWIGAIELSFVLDKLLGVSQLQSHKCKDLELSFLKMSRTGFAF</sequence>
<reference evidence="4 5" key="1">
    <citation type="journal article" date="2018" name="PLoS Genet.">
        <title>Population sequencing reveals clonal diversity and ancestral inbreeding in the grapevine cultivar Chardonnay.</title>
        <authorList>
            <person name="Roach M.J."/>
            <person name="Johnson D.L."/>
            <person name="Bohlmann J."/>
            <person name="van Vuuren H.J."/>
            <person name="Jones S.J."/>
            <person name="Pretorius I.S."/>
            <person name="Schmidt S.A."/>
            <person name="Borneman A.R."/>
        </authorList>
    </citation>
    <scope>NUCLEOTIDE SEQUENCE [LARGE SCALE GENOMIC DNA]</scope>
    <source>
        <strain evidence="5">cv. Chardonnay</strain>
        <tissue evidence="4">Leaf</tissue>
    </source>
</reference>
<dbReference type="PANTHER" id="PTHR48153:SF2">
    <property type="entry name" value="UFM1-SPECIFIC PROTEASE 2"/>
    <property type="match status" value="1"/>
</dbReference>
<evidence type="ECO:0000313" key="4">
    <source>
        <dbReference type="EMBL" id="RVW13377.1"/>
    </source>
</evidence>
<evidence type="ECO:0000259" key="3">
    <source>
        <dbReference type="Pfam" id="PF07910"/>
    </source>
</evidence>
<keyword evidence="1" id="KW-0378">Hydrolase</keyword>
<feature type="region of interest" description="Disordered" evidence="2">
    <location>
        <begin position="56"/>
        <end position="85"/>
    </location>
</feature>
<comment type="caution">
    <text evidence="4">The sequence shown here is derived from an EMBL/GenBank/DDBJ whole genome shotgun (WGS) entry which is preliminary data.</text>
</comment>